<gene>
    <name evidence="2" type="ORF">AAF454_04495</name>
</gene>
<dbReference type="RefSeq" id="WP_068455950.1">
    <property type="nucleotide sequence ID" value="NZ_JALKQX010000004.1"/>
</dbReference>
<proteinExistence type="predicted"/>
<dbReference type="EMBL" id="JBCEWA010000003">
    <property type="protein sequence ID" value="MEL5987667.1"/>
    <property type="molecule type" value="Genomic_DNA"/>
</dbReference>
<comment type="caution">
    <text evidence="2">The sequence shown here is derived from an EMBL/GenBank/DDBJ whole genome shotgun (WGS) entry which is preliminary data.</text>
</comment>
<name>A0ABU9LLC8_9BACL</name>
<dbReference type="Gene3D" id="3.40.50.10490">
    <property type="entry name" value="Glucose-6-phosphate isomerase like protein, domain 1"/>
    <property type="match status" value="1"/>
</dbReference>
<feature type="domain" description="DUF2529" evidence="1">
    <location>
        <begin position="1"/>
        <end position="168"/>
    </location>
</feature>
<evidence type="ECO:0000313" key="2">
    <source>
        <dbReference type="EMBL" id="MEL5987667.1"/>
    </source>
</evidence>
<keyword evidence="3" id="KW-1185">Reference proteome</keyword>
<protein>
    <submittedName>
        <fullName evidence="2">DUF2529 family protein</fullName>
    </submittedName>
</protein>
<sequence length="172" mass="19381">MLKMLTTQLNGLFQRISGSEEEAIEETARLLAQATFGHGRVFFVCYDELHAIEMNALHAEEKFTNLHAWNDSITLTEQDRVCIFTRHADHPEALAFAKKLYEQFIPFGVVTSEKAEDAGAMADYAYTYISMGIRKGLLPNDLGERIVVPHTLAASFIYEAIKIAYDEMVDGE</sequence>
<accession>A0ABU9LLC8</accession>
<evidence type="ECO:0000313" key="3">
    <source>
        <dbReference type="Proteomes" id="UP001398420"/>
    </source>
</evidence>
<evidence type="ECO:0000259" key="1">
    <source>
        <dbReference type="Pfam" id="PF10740"/>
    </source>
</evidence>
<reference evidence="2 3" key="1">
    <citation type="submission" date="2024-04" db="EMBL/GenBank/DDBJ databases">
        <authorList>
            <person name="Wu Y.S."/>
            <person name="Zhang L."/>
        </authorList>
    </citation>
    <scope>NUCLEOTIDE SEQUENCE [LARGE SCALE GENOMIC DNA]</scope>
    <source>
        <strain evidence="2 3">KG-01</strain>
    </source>
</reference>
<dbReference type="Proteomes" id="UP001398420">
    <property type="component" value="Unassembled WGS sequence"/>
</dbReference>
<dbReference type="Pfam" id="PF10740">
    <property type="entry name" value="DUF2529"/>
    <property type="match status" value="1"/>
</dbReference>
<dbReference type="InterPro" id="IPR019676">
    <property type="entry name" value="DUF2529"/>
</dbReference>
<organism evidence="2 3">
    <name type="scientific">Kurthia gibsonii</name>
    <dbReference type="NCBI Taxonomy" id="33946"/>
    <lineage>
        <taxon>Bacteria</taxon>
        <taxon>Bacillati</taxon>
        <taxon>Bacillota</taxon>
        <taxon>Bacilli</taxon>
        <taxon>Bacillales</taxon>
        <taxon>Caryophanaceae</taxon>
        <taxon>Kurthia</taxon>
    </lineage>
</organism>